<reference evidence="2 3" key="1">
    <citation type="submission" date="2022-10" db="EMBL/GenBank/DDBJ databases">
        <title>Description of Fervidibacillus gen. nov. in the family Fervidibacillaceae fam. nov. with two species, Fervidibacillus albus sp. nov., and Fervidibacillus halotolerans sp. nov., isolated from tidal flat sediments.</title>
        <authorList>
            <person name="Kwon K.K."/>
            <person name="Yang S.-H."/>
        </authorList>
    </citation>
    <scope>NUCLEOTIDE SEQUENCE [LARGE SCALE GENOMIC DNA]</scope>
    <source>
        <strain evidence="2 3">DSM 23332</strain>
    </source>
</reference>
<comment type="caution">
    <text evidence="2">The sequence shown here is derived from an EMBL/GenBank/DDBJ whole genome shotgun (WGS) entry which is preliminary data.</text>
</comment>
<keyword evidence="3" id="KW-1185">Reference proteome</keyword>
<keyword evidence="1" id="KW-0812">Transmembrane</keyword>
<accession>A0ABT2WG07</accession>
<evidence type="ECO:0000313" key="3">
    <source>
        <dbReference type="Proteomes" id="UP001208656"/>
    </source>
</evidence>
<dbReference type="EMBL" id="JAOUSE010000025">
    <property type="protein sequence ID" value="MCU9594623.1"/>
    <property type="molecule type" value="Genomic_DNA"/>
</dbReference>
<feature type="transmembrane region" description="Helical" evidence="1">
    <location>
        <begin position="6"/>
        <end position="26"/>
    </location>
</feature>
<evidence type="ECO:0000313" key="2">
    <source>
        <dbReference type="EMBL" id="MCU9594623.1"/>
    </source>
</evidence>
<dbReference type="RefSeq" id="WP_263061691.1">
    <property type="nucleotide sequence ID" value="NZ_JAOUSE010000025.1"/>
</dbReference>
<proteinExistence type="predicted"/>
<protein>
    <submittedName>
        <fullName evidence="2">Uncharacterized protein</fullName>
    </submittedName>
</protein>
<gene>
    <name evidence="2" type="ORF">OEV82_09155</name>
</gene>
<evidence type="ECO:0000256" key="1">
    <source>
        <dbReference type="SAM" id="Phobius"/>
    </source>
</evidence>
<name>A0ABT2WG07_9BACI</name>
<keyword evidence="1" id="KW-0472">Membrane</keyword>
<sequence>MSWIYGLIIGLLVSNLLAVFLVFYYVNRNWNKLIEQTNFLSSIDRLNWNNTAKLAELASELKKQQ</sequence>
<dbReference type="Proteomes" id="UP001208656">
    <property type="component" value="Unassembled WGS sequence"/>
</dbReference>
<keyword evidence="1" id="KW-1133">Transmembrane helix</keyword>
<organism evidence="2 3">
    <name type="scientific">Pallidibacillus thermolactis</name>
    <dbReference type="NCBI Taxonomy" id="251051"/>
    <lineage>
        <taxon>Bacteria</taxon>
        <taxon>Bacillati</taxon>
        <taxon>Bacillota</taxon>
        <taxon>Bacilli</taxon>
        <taxon>Bacillales</taxon>
        <taxon>Bacillaceae</taxon>
        <taxon>Pallidibacillus</taxon>
    </lineage>
</organism>